<proteinExistence type="inferred from homology"/>
<dbReference type="InterPro" id="IPR029058">
    <property type="entry name" value="AB_hydrolase_fold"/>
</dbReference>
<evidence type="ECO:0000313" key="6">
    <source>
        <dbReference type="EMBL" id="KAJ7629312.1"/>
    </source>
</evidence>
<protein>
    <submittedName>
        <fullName evidence="6">Uncharacterized protein</fullName>
    </submittedName>
</protein>
<evidence type="ECO:0000256" key="2">
    <source>
        <dbReference type="ARBA" id="ARBA00022645"/>
    </source>
</evidence>
<dbReference type="Gene3D" id="3.40.50.1820">
    <property type="entry name" value="alpha/beta hydrolase"/>
    <property type="match status" value="1"/>
</dbReference>
<comment type="caution">
    <text evidence="6">The sequence shown here is derived from an EMBL/GenBank/DDBJ whole genome shotgun (WGS) entry which is preliminary data.</text>
</comment>
<keyword evidence="3" id="KW-0645">Protease</keyword>
<evidence type="ECO:0000256" key="3">
    <source>
        <dbReference type="ARBA" id="ARBA00022670"/>
    </source>
</evidence>
<keyword evidence="4" id="KW-0378">Hydrolase</keyword>
<keyword evidence="7" id="KW-1185">Reference proteome</keyword>
<evidence type="ECO:0000256" key="5">
    <source>
        <dbReference type="ARBA" id="ARBA00023180"/>
    </source>
</evidence>
<dbReference type="GO" id="GO:0006508">
    <property type="term" value="P:proteolysis"/>
    <property type="evidence" value="ECO:0007669"/>
    <property type="project" value="UniProtKB-KW"/>
</dbReference>
<dbReference type="Pfam" id="PF00450">
    <property type="entry name" value="Peptidase_S10"/>
    <property type="match status" value="1"/>
</dbReference>
<reference evidence="6" key="1">
    <citation type="submission" date="2023-03" db="EMBL/GenBank/DDBJ databases">
        <title>Massive genome expansion in bonnet fungi (Mycena s.s.) driven by repeated elements and novel gene families across ecological guilds.</title>
        <authorList>
            <consortium name="Lawrence Berkeley National Laboratory"/>
            <person name="Harder C.B."/>
            <person name="Miyauchi S."/>
            <person name="Viragh M."/>
            <person name="Kuo A."/>
            <person name="Thoen E."/>
            <person name="Andreopoulos B."/>
            <person name="Lu D."/>
            <person name="Skrede I."/>
            <person name="Drula E."/>
            <person name="Henrissat B."/>
            <person name="Morin E."/>
            <person name="Kohler A."/>
            <person name="Barry K."/>
            <person name="LaButti K."/>
            <person name="Morin E."/>
            <person name="Salamov A."/>
            <person name="Lipzen A."/>
            <person name="Mereny Z."/>
            <person name="Hegedus B."/>
            <person name="Baldrian P."/>
            <person name="Stursova M."/>
            <person name="Weitz H."/>
            <person name="Taylor A."/>
            <person name="Grigoriev I.V."/>
            <person name="Nagy L.G."/>
            <person name="Martin F."/>
            <person name="Kauserud H."/>
        </authorList>
    </citation>
    <scope>NUCLEOTIDE SEQUENCE</scope>
    <source>
        <strain evidence="6">CBHHK067</strain>
    </source>
</reference>
<evidence type="ECO:0000313" key="7">
    <source>
        <dbReference type="Proteomes" id="UP001221757"/>
    </source>
</evidence>
<evidence type="ECO:0000256" key="1">
    <source>
        <dbReference type="ARBA" id="ARBA00009431"/>
    </source>
</evidence>
<comment type="similarity">
    <text evidence="1">Belongs to the peptidase S10 family.</text>
</comment>
<gene>
    <name evidence="6" type="ORF">B0H17DRAFT_1218244</name>
</gene>
<keyword evidence="2" id="KW-0121">Carboxypeptidase</keyword>
<dbReference type="InterPro" id="IPR001563">
    <property type="entry name" value="Peptidase_S10"/>
</dbReference>
<dbReference type="GO" id="GO:0004185">
    <property type="term" value="F:serine-type carboxypeptidase activity"/>
    <property type="evidence" value="ECO:0007669"/>
    <property type="project" value="InterPro"/>
</dbReference>
<dbReference type="SUPFAM" id="SSF53474">
    <property type="entry name" value="alpha/beta-Hydrolases"/>
    <property type="match status" value="1"/>
</dbReference>
<dbReference type="EMBL" id="JARKIE010000547">
    <property type="protein sequence ID" value="KAJ7629312.1"/>
    <property type="molecule type" value="Genomic_DNA"/>
</dbReference>
<accession>A0AAD7BSC4</accession>
<dbReference type="AlphaFoldDB" id="A0AAD7BSC4"/>
<name>A0AAD7BSC4_MYCRO</name>
<evidence type="ECO:0000256" key="4">
    <source>
        <dbReference type="ARBA" id="ARBA00022801"/>
    </source>
</evidence>
<sequence>MPPEAGACEDWKNEGVGNFVRTATLNDVSSNVAVVASLLGTFSLQTAYASFTLVGTLEILSEASFTALTHPELPHYGVHIKKTSFCDSAYTRYIDIQARHLFFYFLESRSNPEKDDAIFWTNGAELMLWNRTKTLIWDEPRRVVNTANGTVFRPESWNSNIFLIDQPIGVGFSTTEDAAKDIITFVAIFFAHFANTGGKGWGT</sequence>
<dbReference type="Proteomes" id="UP001221757">
    <property type="component" value="Unassembled WGS sequence"/>
</dbReference>
<keyword evidence="5" id="KW-0325">Glycoprotein</keyword>
<organism evidence="6 7">
    <name type="scientific">Mycena rosella</name>
    <name type="common">Pink bonnet</name>
    <name type="synonym">Agaricus rosellus</name>
    <dbReference type="NCBI Taxonomy" id="1033263"/>
    <lineage>
        <taxon>Eukaryota</taxon>
        <taxon>Fungi</taxon>
        <taxon>Dikarya</taxon>
        <taxon>Basidiomycota</taxon>
        <taxon>Agaricomycotina</taxon>
        <taxon>Agaricomycetes</taxon>
        <taxon>Agaricomycetidae</taxon>
        <taxon>Agaricales</taxon>
        <taxon>Marasmiineae</taxon>
        <taxon>Mycenaceae</taxon>
        <taxon>Mycena</taxon>
    </lineage>
</organism>